<keyword evidence="5" id="KW-0472">Membrane</keyword>
<evidence type="ECO:0000313" key="6">
    <source>
        <dbReference type="EMBL" id="VYU08537.1"/>
    </source>
</evidence>
<organism evidence="6">
    <name type="scientific">Veillonella parvula</name>
    <name type="common">Staphylococcus parvulus</name>
    <dbReference type="NCBI Taxonomy" id="29466"/>
    <lineage>
        <taxon>Bacteria</taxon>
        <taxon>Bacillati</taxon>
        <taxon>Bacillota</taxon>
        <taxon>Negativicutes</taxon>
        <taxon>Veillonellales</taxon>
        <taxon>Veillonellaceae</taxon>
        <taxon>Veillonella</taxon>
    </lineage>
</organism>
<evidence type="ECO:0000256" key="3">
    <source>
        <dbReference type="ARBA" id="ARBA00022692"/>
    </source>
</evidence>
<keyword evidence="4" id="KW-1133">Transmembrane helix</keyword>
<dbReference type="NCBIfam" id="NF041503">
    <property type="entry name" value="WZX_like"/>
    <property type="match status" value="1"/>
</dbReference>
<keyword evidence="3" id="KW-0812">Transmembrane</keyword>
<gene>
    <name evidence="6" type="ORF">VPLFYP99_01936</name>
</gene>
<accession>A0A6N3C418</accession>
<dbReference type="EMBL" id="CACRUG010000006">
    <property type="protein sequence ID" value="VYU08537.1"/>
    <property type="molecule type" value="Genomic_DNA"/>
</dbReference>
<dbReference type="InterPro" id="IPR048122">
    <property type="entry name" value="WZX-like"/>
</dbReference>
<proteinExistence type="predicted"/>
<reference evidence="6" key="1">
    <citation type="submission" date="2019-11" db="EMBL/GenBank/DDBJ databases">
        <authorList>
            <person name="Feng L."/>
        </authorList>
    </citation>
    <scope>NUCLEOTIDE SEQUENCE</scope>
    <source>
        <strain evidence="6">VparvulaLFYP99</strain>
    </source>
</reference>
<dbReference type="PANTHER" id="PTHR30250:SF26">
    <property type="entry name" value="PSMA PROTEIN"/>
    <property type="match status" value="1"/>
</dbReference>
<dbReference type="InterPro" id="IPR050833">
    <property type="entry name" value="Poly_Biosynth_Transport"/>
</dbReference>
<dbReference type="GO" id="GO:0005886">
    <property type="term" value="C:plasma membrane"/>
    <property type="evidence" value="ECO:0007669"/>
    <property type="project" value="UniProtKB-SubCell"/>
</dbReference>
<comment type="subcellular location">
    <subcellularLocation>
        <location evidence="1">Cell membrane</location>
        <topology evidence="1">Multi-pass membrane protein</topology>
    </subcellularLocation>
</comment>
<dbReference type="RefSeq" id="WP_156697402.1">
    <property type="nucleotide sequence ID" value="NZ_CACRUG010000006.1"/>
</dbReference>
<name>A0A6N3C418_VEIPA</name>
<protein>
    <submittedName>
        <fullName evidence="6">Uncharacterized protein</fullName>
    </submittedName>
</protein>
<evidence type="ECO:0000256" key="5">
    <source>
        <dbReference type="ARBA" id="ARBA00023136"/>
    </source>
</evidence>
<sequence>MNISIKKRDVLWSYGSMALTMAVNLLLLPLYIYFFTPDMVGLWYVFISIGSIALLFDFGFSITFARNITYCWSGAQELKAKHVAFSESKEVNFSLLKAVLKACQSIYAILGGSALVLMYTLGMYYIGSLVSPSSRWEAYIAWAAYGFGIFLNLYYSYYISFLRGVGAITLANKSIVYARLLQMVFTIILLLLGFGIIGASIGYLIYGLGFKLFGHRYFYKYEHIGEKLRFATNLVTTSTADIFRTIWYNAWRDGIVSISNYILTQATIIISSFYLSLAQTGMYSIAIQLTTAVAVVASTLYNTYQPAFQNAYITKDQPRLRELFSFSVTLFIVIYWVGIFGLWLVGLPLLNMIKPNFVISDTVLWGASIMQFVIYYRNCYTSYFSCTNRIIYVKSFILSSAIGLVISLAFMELFDLGILGLLGGIILSQLMYNSWYWPYKTHKEMEMSWIESIVKGIDSVLGRIKK</sequence>
<evidence type="ECO:0000256" key="4">
    <source>
        <dbReference type="ARBA" id="ARBA00022989"/>
    </source>
</evidence>
<dbReference type="AlphaFoldDB" id="A0A6N3C418"/>
<evidence type="ECO:0000256" key="2">
    <source>
        <dbReference type="ARBA" id="ARBA00022475"/>
    </source>
</evidence>
<dbReference type="PANTHER" id="PTHR30250">
    <property type="entry name" value="PST FAMILY PREDICTED COLANIC ACID TRANSPORTER"/>
    <property type="match status" value="1"/>
</dbReference>
<keyword evidence="2" id="KW-1003">Cell membrane</keyword>
<evidence type="ECO:0000256" key="1">
    <source>
        <dbReference type="ARBA" id="ARBA00004651"/>
    </source>
</evidence>